<keyword evidence="5" id="KW-1185">Reference proteome</keyword>
<accession>A0A1V2LQ01</accession>
<dbReference type="GO" id="GO:0033698">
    <property type="term" value="C:Rpd3L complex"/>
    <property type="evidence" value="ECO:0007669"/>
    <property type="project" value="TreeGrafter"/>
</dbReference>
<dbReference type="OrthoDB" id="2405722at2759"/>
<gene>
    <name evidence="3" type="ORF">BOH78_1978</name>
    <name evidence="2" type="ORF">C5L36_0D05070</name>
</gene>
<reference evidence="3" key="2">
    <citation type="submission" date="2017-01" db="EMBL/GenBank/DDBJ databases">
        <authorList>
            <person name="Mah S.A."/>
            <person name="Swanson W.J."/>
            <person name="Moy G.W."/>
            <person name="Vacquier V.D."/>
        </authorList>
    </citation>
    <scope>NUCLEOTIDE SEQUENCE [LARGE SCALE GENOMIC DNA]</scope>
    <source>
        <strain evidence="3">129</strain>
    </source>
</reference>
<organism evidence="3 4">
    <name type="scientific">Pichia kudriavzevii</name>
    <name type="common">Yeast</name>
    <name type="synonym">Issatchenkia orientalis</name>
    <dbReference type="NCBI Taxonomy" id="4909"/>
    <lineage>
        <taxon>Eukaryota</taxon>
        <taxon>Fungi</taxon>
        <taxon>Dikarya</taxon>
        <taxon>Ascomycota</taxon>
        <taxon>Saccharomycotina</taxon>
        <taxon>Pichiomycetes</taxon>
        <taxon>Pichiales</taxon>
        <taxon>Pichiaceae</taxon>
        <taxon>Pichia</taxon>
    </lineage>
</organism>
<dbReference type="InterPro" id="IPR013904">
    <property type="entry name" value="RXT2_N"/>
</dbReference>
<evidence type="ECO:0000313" key="5">
    <source>
        <dbReference type="Proteomes" id="UP000249293"/>
    </source>
</evidence>
<reference evidence="4" key="1">
    <citation type="journal article" date="2017" name="Genome Announc.">
        <title>Genome sequences of Cyberlindnera fabianii 65, Pichia kudriavzevii 129, and Saccharomyces cerevisiae 131 isolated from fermented masau fruits in Zimbabwe.</title>
        <authorList>
            <person name="van Rijswijck I.M.H."/>
            <person name="Derks M.F.L."/>
            <person name="Abee T."/>
            <person name="de Ridder D."/>
            <person name="Smid E.J."/>
        </authorList>
    </citation>
    <scope>NUCLEOTIDE SEQUENCE [LARGE SCALE GENOMIC DNA]</scope>
    <source>
        <strain evidence="4">129</strain>
    </source>
</reference>
<feature type="domain" description="Transcriptional regulatory protein RXT2 N-terminal" evidence="1">
    <location>
        <begin position="98"/>
        <end position="200"/>
    </location>
</feature>
<dbReference type="GO" id="GO:0005829">
    <property type="term" value="C:cytosol"/>
    <property type="evidence" value="ECO:0007669"/>
    <property type="project" value="TreeGrafter"/>
</dbReference>
<dbReference type="AlphaFoldDB" id="A0A1V2LQ01"/>
<reference evidence="2 5" key="3">
    <citation type="submission" date="2018-06" db="EMBL/GenBank/DDBJ databases">
        <title>Population genomics shows no distinction between pathogenic Candida krusei and environmental Pichia kudriavzevii: One species, four names.</title>
        <authorList>
            <person name="Douglass A.P."/>
            <person name="Offei B."/>
            <person name="Braun-Galleani S."/>
            <person name="Coughlan A.Y."/>
            <person name="Martos A."/>
            <person name="Ortiz-Merino R.A."/>
            <person name="Byrne K.P."/>
            <person name="Wolfe K.H."/>
        </authorList>
    </citation>
    <scope>NUCLEOTIDE SEQUENCE [LARGE SCALE GENOMIC DNA]</scope>
    <source>
        <strain evidence="2 5">CBS573</strain>
    </source>
</reference>
<dbReference type="Proteomes" id="UP000189274">
    <property type="component" value="Unassembled WGS sequence"/>
</dbReference>
<dbReference type="PANTHER" id="PTHR28232">
    <property type="entry name" value="TRANSCRIPTIONAL REGULATORY PROTEIN RXT2"/>
    <property type="match status" value="1"/>
</dbReference>
<dbReference type="PANTHER" id="PTHR28232:SF1">
    <property type="entry name" value="TRANSCRIPTIONAL REGULATORY PROTEIN RXT2"/>
    <property type="match status" value="1"/>
</dbReference>
<dbReference type="EMBL" id="CP028776">
    <property type="protein sequence ID" value="AWU77781.1"/>
    <property type="molecule type" value="Genomic_DNA"/>
</dbReference>
<evidence type="ECO:0000259" key="1">
    <source>
        <dbReference type="Pfam" id="PF08595"/>
    </source>
</evidence>
<evidence type="ECO:0000313" key="4">
    <source>
        <dbReference type="Proteomes" id="UP000189274"/>
    </source>
</evidence>
<dbReference type="EMBL" id="MQVM01000007">
    <property type="protein sequence ID" value="ONH75198.1"/>
    <property type="molecule type" value="Genomic_DNA"/>
</dbReference>
<protein>
    <submittedName>
        <fullName evidence="3">Transcriptional regulatory protein RXT2</fullName>
    </submittedName>
</protein>
<proteinExistence type="predicted"/>
<dbReference type="VEuPathDB" id="FungiDB:C5L36_0D05070"/>
<dbReference type="InterPro" id="IPR039602">
    <property type="entry name" value="Rxt2"/>
</dbReference>
<evidence type="ECO:0000313" key="2">
    <source>
        <dbReference type="EMBL" id="AWU77781.1"/>
    </source>
</evidence>
<dbReference type="Pfam" id="PF08595">
    <property type="entry name" value="RXT2_N"/>
    <property type="match status" value="1"/>
</dbReference>
<dbReference type="Proteomes" id="UP000249293">
    <property type="component" value="Chromosome 4"/>
</dbReference>
<evidence type="ECO:0000313" key="3">
    <source>
        <dbReference type="EMBL" id="ONH75198.1"/>
    </source>
</evidence>
<sequence length="317" mass="37039">MALNETETVSLREDILRLKDKLARDQSARHCSGQTTDQARVIKGTEVEPNLSDSVDGVHRMSIVSNRFNYDLKRIQLYNEDTGEYEPSLVYINNSLSSHLHDRIQQEVDEEFGSENGDYDHMVENSDNNEDHEFNDVLKEIRLDQILRPISKPSDVVENKAIKRIFQEPFLERLSNETIKIIEREQELDNMLNKTMDIFLHDDADHYAADNLGLPDYNHFLDLDANPPNGQTHQELPHGDPFFQLAKYDSDPGFEGIEKDEIEETRQLLQIALQRNEEYVRSLSEIRLGFLRANNYKEEVFKWCKEMYDNEKKENST</sequence>
<name>A0A1V2LQ01_PICKU</name>
<dbReference type="STRING" id="4909.A0A1V2LQ01"/>